<dbReference type="Pfam" id="PF05539">
    <property type="entry name" value="Pneumo_att_G"/>
    <property type="match status" value="1"/>
</dbReference>
<feature type="region of interest" description="Disordered" evidence="1">
    <location>
        <begin position="169"/>
        <end position="337"/>
    </location>
</feature>
<protein>
    <submittedName>
        <fullName evidence="3">Attachment glycoprotein</fullName>
    </submittedName>
</protein>
<keyword evidence="2" id="KW-1133">Transmembrane helix</keyword>
<organism evidence="3">
    <name type="scientific">avian metapneumovirus</name>
    <dbReference type="NCBI Taxonomy" id="38525"/>
    <lineage>
        <taxon>Viruses</taxon>
        <taxon>Riboviria</taxon>
        <taxon>Orthornavirae</taxon>
        <taxon>Negarnaviricota</taxon>
        <taxon>Haploviricotina</taxon>
        <taxon>Monjiviricetes</taxon>
        <taxon>Mononegavirales</taxon>
        <taxon>Pneumoviridae</taxon>
        <taxon>Metapneumovirus</taxon>
        <taxon>Metapneumovirus avis</taxon>
    </lineage>
</organism>
<reference evidence="3" key="1">
    <citation type="submission" date="2018-08" db="EMBL/GenBank/DDBJ databases">
        <authorList>
            <person name="Gao Y."/>
            <person name="Yu M.M."/>
            <person name="Wang X."/>
        </authorList>
    </citation>
    <scope>NUCLEOTIDE SEQUENCE</scope>
    <source>
        <strain evidence="3">LN16</strain>
    </source>
</reference>
<gene>
    <name evidence="3" type="primary">G</name>
</gene>
<sequence length="414" mass="44778">MGSELYTIEGVSSSEIVLKQVLRRSKKILLGLVLSALGLTLTSTIVISICISVEQVKLQQCVETYWVENGSLHPGQSTENASTKDKTTTKDPRRLQATGAGKFENCGYVQVVDGDMHDHSYAVLGGVDCLGLLALCESGPICQRDTWSEGRNFCRCTFSSHEVSCCKKTKSKATTAQRNSKPANSKSTPSVHSDRASKEHNPSQGEKPRRGPTSSKTTIAGTPSTEDTAKPTISKPKLTIRPSKRGPSSSTKAASSTPSHKTNTRGTSEATDQKPRTGPTPERPRQTHSTATLPFTTPIHKGRAPTPKPTTDPKANPREGGTSPTAIQKNPTTQSNLVDCTLSDPDEPQRICYQVGTYNPSQSGTCNIEVPKCSTYGYACMAALYNTPFNCWRRTRRCICDSGGELIEWCCTSQ</sequence>
<dbReference type="InterPro" id="IPR008781">
    <property type="entry name" value="Pneumo_att_G"/>
</dbReference>
<feature type="compositionally biased region" description="Basic and acidic residues" evidence="1">
    <location>
        <begin position="192"/>
        <end position="209"/>
    </location>
</feature>
<dbReference type="EMBL" id="MH745147">
    <property type="protein sequence ID" value="AYO90674.1"/>
    <property type="molecule type" value="Viral_cRNA"/>
</dbReference>
<proteinExistence type="predicted"/>
<evidence type="ECO:0000256" key="1">
    <source>
        <dbReference type="SAM" id="MobiDB-lite"/>
    </source>
</evidence>
<accession>A0A3G2VYQ2</accession>
<feature type="compositionally biased region" description="Low complexity" evidence="1">
    <location>
        <begin position="247"/>
        <end position="261"/>
    </location>
</feature>
<evidence type="ECO:0000313" key="3">
    <source>
        <dbReference type="EMBL" id="AYO90674.1"/>
    </source>
</evidence>
<feature type="compositionally biased region" description="Polar residues" evidence="1">
    <location>
        <begin position="322"/>
        <end position="337"/>
    </location>
</feature>
<feature type="transmembrane region" description="Helical" evidence="2">
    <location>
        <begin position="28"/>
        <end position="49"/>
    </location>
</feature>
<feature type="compositionally biased region" description="Polar residues" evidence="1">
    <location>
        <begin position="177"/>
        <end position="191"/>
    </location>
</feature>
<keyword evidence="2" id="KW-0812">Transmembrane</keyword>
<keyword evidence="2" id="KW-0472">Membrane</keyword>
<evidence type="ECO:0000256" key="2">
    <source>
        <dbReference type="SAM" id="Phobius"/>
    </source>
</evidence>
<name>A0A3G2VYQ2_9MONO</name>
<feature type="compositionally biased region" description="Polar residues" evidence="1">
    <location>
        <begin position="212"/>
        <end position="226"/>
    </location>
</feature>